<evidence type="ECO:0000256" key="1">
    <source>
        <dbReference type="SAM" id="MobiDB-lite"/>
    </source>
</evidence>
<dbReference type="Gene3D" id="3.40.50.2000">
    <property type="entry name" value="Glycogen Phosphorylase B"/>
    <property type="match status" value="1"/>
</dbReference>
<dbReference type="GO" id="GO:0016757">
    <property type="term" value="F:glycosyltransferase activity"/>
    <property type="evidence" value="ECO:0007669"/>
    <property type="project" value="UniProtKB-KW"/>
</dbReference>
<organism evidence="2">
    <name type="scientific">Methyloraptor flagellatus</name>
    <dbReference type="NCBI Taxonomy" id="3162530"/>
    <lineage>
        <taxon>Bacteria</taxon>
        <taxon>Pseudomonadati</taxon>
        <taxon>Pseudomonadota</taxon>
        <taxon>Alphaproteobacteria</taxon>
        <taxon>Hyphomicrobiales</taxon>
        <taxon>Ancalomicrobiaceae</taxon>
        <taxon>Methyloraptor</taxon>
    </lineage>
</organism>
<dbReference type="AlphaFoldDB" id="A0AAU7XJA1"/>
<feature type="compositionally biased region" description="Polar residues" evidence="1">
    <location>
        <begin position="195"/>
        <end position="204"/>
    </location>
</feature>
<accession>A0AAU7XJA1</accession>
<dbReference type="RefSeq" id="WP_407052011.1">
    <property type="nucleotide sequence ID" value="NZ_CP158568.1"/>
</dbReference>
<feature type="region of interest" description="Disordered" evidence="1">
    <location>
        <begin position="174"/>
        <end position="204"/>
    </location>
</feature>
<dbReference type="SUPFAM" id="SSF53756">
    <property type="entry name" value="UDP-Glycosyltransferase/glycogen phosphorylase"/>
    <property type="match status" value="1"/>
</dbReference>
<dbReference type="InterPro" id="IPR050194">
    <property type="entry name" value="Glycosyltransferase_grp1"/>
</dbReference>
<sequence>MLARICPEKGIHLAIDATRAAGLPILIGGEVFPYPAHLSYFHAEIRPRLGPDVRYLGAVGAAEKRRLLAAARCLIVASTIDETSSLVAREAAASGTPVVALDRGALAETVEHGRTGLIVAEPGDLAAAIQAVGTINPATCRAVARLRFSAAAMAERTITLYRDLAEGRRPPCFDDGTGAPVEGDVAWATPRDQARPQSRWESIR</sequence>
<protein>
    <submittedName>
        <fullName evidence="2">Glycosyltransferase</fullName>
        <ecNumber evidence="2">2.4.-.-</ecNumber>
    </submittedName>
</protein>
<evidence type="ECO:0000313" key="2">
    <source>
        <dbReference type="EMBL" id="XBY46925.1"/>
    </source>
</evidence>
<name>A0AAU7XJA1_9HYPH</name>
<dbReference type="KEGG" id="mflg:ABS361_16970"/>
<dbReference type="Pfam" id="PF13692">
    <property type="entry name" value="Glyco_trans_1_4"/>
    <property type="match status" value="1"/>
</dbReference>
<keyword evidence="2" id="KW-0808">Transferase</keyword>
<dbReference type="PANTHER" id="PTHR45947:SF3">
    <property type="entry name" value="SULFOQUINOVOSYL TRANSFERASE SQD2"/>
    <property type="match status" value="1"/>
</dbReference>
<dbReference type="EMBL" id="CP158568">
    <property type="protein sequence ID" value="XBY46925.1"/>
    <property type="molecule type" value="Genomic_DNA"/>
</dbReference>
<reference evidence="2" key="1">
    <citation type="submission" date="2024-06" db="EMBL/GenBank/DDBJ databases">
        <title>Methylostella associata gen. nov., sp. nov., a novel Ancalomicrobiaceae-affiliated facultatively methylotrophic bacteria that feed on methanotrophs of the genus Methylococcus.</title>
        <authorList>
            <person name="Saltykova V."/>
            <person name="Danilova O.V."/>
            <person name="Oshkin I.Y."/>
            <person name="Belova S.E."/>
            <person name="Pimenov N.V."/>
            <person name="Dedysh S.N."/>
        </authorList>
    </citation>
    <scope>NUCLEOTIDE SEQUENCE</scope>
    <source>
        <strain evidence="2">S20</strain>
    </source>
</reference>
<proteinExistence type="predicted"/>
<gene>
    <name evidence="2" type="ORF">ABS361_16970</name>
</gene>
<dbReference type="EC" id="2.4.-.-" evidence="2"/>
<dbReference type="PANTHER" id="PTHR45947">
    <property type="entry name" value="SULFOQUINOVOSYL TRANSFERASE SQD2"/>
    <property type="match status" value="1"/>
</dbReference>
<keyword evidence="2" id="KW-0328">Glycosyltransferase</keyword>